<dbReference type="InterPro" id="IPR036838">
    <property type="entry name" value="Ribosomal_uS10_dom_sf"/>
</dbReference>
<dbReference type="PROSITE" id="PS00361">
    <property type="entry name" value="RIBOSOMAL_S10"/>
    <property type="match status" value="1"/>
</dbReference>
<keyword evidence="3 4" id="KW-0687">Ribonucleoprotein</keyword>
<comment type="similarity">
    <text evidence="1 4">Belongs to the universal ribosomal protein uS10 family.</text>
</comment>
<dbReference type="PRINTS" id="PR00971">
    <property type="entry name" value="RIBOSOMALS10"/>
</dbReference>
<evidence type="ECO:0000256" key="3">
    <source>
        <dbReference type="ARBA" id="ARBA00023274"/>
    </source>
</evidence>
<dbReference type="FunFam" id="3.30.70.600:FF:000003">
    <property type="entry name" value="30S ribosomal protein S10"/>
    <property type="match status" value="1"/>
</dbReference>
<dbReference type="STRING" id="1798406.A3A04_00045"/>
<evidence type="ECO:0000259" key="5">
    <source>
        <dbReference type="SMART" id="SM01403"/>
    </source>
</evidence>
<evidence type="ECO:0000313" key="6">
    <source>
        <dbReference type="EMBL" id="OGY66511.1"/>
    </source>
</evidence>
<dbReference type="InterPro" id="IPR027486">
    <property type="entry name" value="Ribosomal_uS10_dom"/>
</dbReference>
<comment type="subunit">
    <text evidence="4">Part of the 30S ribosomal subunit.</text>
</comment>
<dbReference type="GO" id="GO:0003735">
    <property type="term" value="F:structural constituent of ribosome"/>
    <property type="evidence" value="ECO:0007669"/>
    <property type="project" value="InterPro"/>
</dbReference>
<evidence type="ECO:0000313" key="7">
    <source>
        <dbReference type="Proteomes" id="UP000178517"/>
    </source>
</evidence>
<comment type="function">
    <text evidence="4">Involved in the binding of tRNA to the ribosomes.</text>
</comment>
<reference evidence="6 7" key="1">
    <citation type="journal article" date="2016" name="Nat. Commun.">
        <title>Thousands of microbial genomes shed light on interconnected biogeochemical processes in an aquifer system.</title>
        <authorList>
            <person name="Anantharaman K."/>
            <person name="Brown C.T."/>
            <person name="Hug L.A."/>
            <person name="Sharon I."/>
            <person name="Castelle C.J."/>
            <person name="Probst A.J."/>
            <person name="Thomas B.C."/>
            <person name="Singh A."/>
            <person name="Wilkins M.J."/>
            <person name="Karaoz U."/>
            <person name="Brodie E.L."/>
            <person name="Williams K.H."/>
            <person name="Hubbard S.S."/>
            <person name="Banfield J.F."/>
        </authorList>
    </citation>
    <scope>NUCLEOTIDE SEQUENCE [LARGE SCALE GENOMIC DNA]</scope>
</reference>
<dbReference type="SUPFAM" id="SSF54999">
    <property type="entry name" value="Ribosomal protein S10"/>
    <property type="match status" value="1"/>
</dbReference>
<dbReference type="PANTHER" id="PTHR11700">
    <property type="entry name" value="30S RIBOSOMAL PROTEIN S10 FAMILY MEMBER"/>
    <property type="match status" value="1"/>
</dbReference>
<dbReference type="Pfam" id="PF00338">
    <property type="entry name" value="Ribosomal_S10"/>
    <property type="match status" value="1"/>
</dbReference>
<name>A0A1G1ZPT1_9BACT</name>
<dbReference type="GO" id="GO:0006412">
    <property type="term" value="P:translation"/>
    <property type="evidence" value="ECO:0007669"/>
    <property type="project" value="UniProtKB-UniRule"/>
</dbReference>
<evidence type="ECO:0000256" key="4">
    <source>
        <dbReference type="HAMAP-Rule" id="MF_00508"/>
    </source>
</evidence>
<evidence type="ECO:0000256" key="1">
    <source>
        <dbReference type="ARBA" id="ARBA00007102"/>
    </source>
</evidence>
<keyword evidence="2 4" id="KW-0689">Ribosomal protein</keyword>
<comment type="caution">
    <text evidence="6">The sequence shown here is derived from an EMBL/GenBank/DDBJ whole genome shotgun (WGS) entry which is preliminary data.</text>
</comment>
<dbReference type="HAMAP" id="MF_00508">
    <property type="entry name" value="Ribosomal_uS10"/>
    <property type="match status" value="1"/>
</dbReference>
<dbReference type="InterPro" id="IPR001848">
    <property type="entry name" value="Ribosomal_uS10"/>
</dbReference>
<dbReference type="Proteomes" id="UP000178517">
    <property type="component" value="Unassembled WGS sequence"/>
</dbReference>
<dbReference type="EMBL" id="MHJI01000003">
    <property type="protein sequence ID" value="OGY66511.1"/>
    <property type="molecule type" value="Genomic_DNA"/>
</dbReference>
<dbReference type="InterPro" id="IPR018268">
    <property type="entry name" value="Ribosomal_uS10_CS"/>
</dbReference>
<organism evidence="6 7">
    <name type="scientific">Candidatus Harrisonbacteria bacterium RIFCSPLOWO2_01_FULL_40_28</name>
    <dbReference type="NCBI Taxonomy" id="1798406"/>
    <lineage>
        <taxon>Bacteria</taxon>
        <taxon>Candidatus Harrisoniibacteriota</taxon>
    </lineage>
</organism>
<dbReference type="GO" id="GO:0000049">
    <property type="term" value="F:tRNA binding"/>
    <property type="evidence" value="ECO:0007669"/>
    <property type="project" value="UniProtKB-UniRule"/>
</dbReference>
<sequence>MLKKQEEAIKLKIRLKIRAYDSKLIDNSCRQIIETAERHDARVLGPIPLPTEIRRYTVNRSTFVHKDSREQFEIRVHKRLIDILDPKEKLVESLSQLNLPAGVDIDIKIG</sequence>
<dbReference type="AlphaFoldDB" id="A0A1G1ZPT1"/>
<dbReference type="NCBIfam" id="NF001861">
    <property type="entry name" value="PRK00596.1"/>
    <property type="match status" value="1"/>
</dbReference>
<dbReference type="GO" id="GO:1990904">
    <property type="term" value="C:ribonucleoprotein complex"/>
    <property type="evidence" value="ECO:0007669"/>
    <property type="project" value="UniProtKB-KW"/>
</dbReference>
<dbReference type="SMART" id="SM01403">
    <property type="entry name" value="Ribosomal_S10"/>
    <property type="match status" value="1"/>
</dbReference>
<evidence type="ECO:0000256" key="2">
    <source>
        <dbReference type="ARBA" id="ARBA00022980"/>
    </source>
</evidence>
<protein>
    <recommendedName>
        <fullName evidence="4">Small ribosomal subunit protein uS10</fullName>
    </recommendedName>
</protein>
<dbReference type="NCBIfam" id="TIGR01049">
    <property type="entry name" value="rpsJ_bact"/>
    <property type="match status" value="1"/>
</dbReference>
<feature type="domain" description="Small ribosomal subunit protein uS10" evidence="5">
    <location>
        <begin position="14"/>
        <end position="108"/>
    </location>
</feature>
<dbReference type="Gene3D" id="3.30.70.600">
    <property type="entry name" value="Ribosomal protein S10 domain"/>
    <property type="match status" value="1"/>
</dbReference>
<gene>
    <name evidence="4" type="primary">rpsJ</name>
    <name evidence="6" type="ORF">A3A04_00045</name>
</gene>
<proteinExistence type="inferred from homology"/>
<dbReference type="GO" id="GO:0005840">
    <property type="term" value="C:ribosome"/>
    <property type="evidence" value="ECO:0007669"/>
    <property type="project" value="UniProtKB-KW"/>
</dbReference>
<accession>A0A1G1ZPT1</accession>